<dbReference type="OrthoDB" id="3867457at2"/>
<dbReference type="InterPro" id="IPR050267">
    <property type="entry name" value="Anti-sigma-factor_SerPK"/>
</dbReference>
<dbReference type="AlphaFoldDB" id="A0A543J1I3"/>
<feature type="domain" description="Histidine kinase/HSP90-like ATPase" evidence="2">
    <location>
        <begin position="47"/>
        <end position="145"/>
    </location>
</feature>
<dbReference type="Proteomes" id="UP000319213">
    <property type="component" value="Unassembled WGS sequence"/>
</dbReference>
<keyword evidence="4" id="KW-1185">Reference proteome</keyword>
<dbReference type="Pfam" id="PF13581">
    <property type="entry name" value="HATPase_c_2"/>
    <property type="match status" value="1"/>
</dbReference>
<keyword evidence="3" id="KW-0808">Transferase</keyword>
<keyword evidence="3" id="KW-0418">Kinase</keyword>
<comment type="caution">
    <text evidence="3">The sequence shown here is derived from an EMBL/GenBank/DDBJ whole genome shotgun (WGS) entry which is preliminary data.</text>
</comment>
<organism evidence="3 4">
    <name type="scientific">Thermopolyspora flexuosa</name>
    <dbReference type="NCBI Taxonomy" id="103836"/>
    <lineage>
        <taxon>Bacteria</taxon>
        <taxon>Bacillati</taxon>
        <taxon>Actinomycetota</taxon>
        <taxon>Actinomycetes</taxon>
        <taxon>Streptosporangiales</taxon>
        <taxon>Streptosporangiaceae</taxon>
        <taxon>Thermopolyspora</taxon>
    </lineage>
</organism>
<dbReference type="SUPFAM" id="SSF55874">
    <property type="entry name" value="ATPase domain of HSP90 chaperone/DNA topoisomerase II/histidine kinase"/>
    <property type="match status" value="1"/>
</dbReference>
<protein>
    <submittedName>
        <fullName evidence="3">Histidine kinase-like protein</fullName>
    </submittedName>
</protein>
<reference evidence="3 4" key="1">
    <citation type="submission" date="2019-06" db="EMBL/GenBank/DDBJ databases">
        <title>Sequencing the genomes of 1000 actinobacteria strains.</title>
        <authorList>
            <person name="Klenk H.-P."/>
        </authorList>
    </citation>
    <scope>NUCLEOTIDE SEQUENCE [LARGE SCALE GENOMIC DNA]</scope>
    <source>
        <strain evidence="3 4">DSM 43186</strain>
    </source>
</reference>
<dbReference type="InterPro" id="IPR036890">
    <property type="entry name" value="HATPase_C_sf"/>
</dbReference>
<dbReference type="PANTHER" id="PTHR35526">
    <property type="entry name" value="ANTI-SIGMA-F FACTOR RSBW-RELATED"/>
    <property type="match status" value="1"/>
</dbReference>
<evidence type="ECO:0000259" key="2">
    <source>
        <dbReference type="Pfam" id="PF13581"/>
    </source>
</evidence>
<dbReference type="CDD" id="cd16936">
    <property type="entry name" value="HATPase_RsbW-like"/>
    <property type="match status" value="1"/>
</dbReference>
<evidence type="ECO:0000256" key="1">
    <source>
        <dbReference type="ARBA" id="ARBA00022527"/>
    </source>
</evidence>
<dbReference type="RefSeq" id="WP_142260534.1">
    <property type="nucleotide sequence ID" value="NZ_BMPV01000005.1"/>
</dbReference>
<sequence>MTAYPLSWTAEKSTRGHVPGWLPGAVVQPNPAVVERAYGLGADRLCARTAREFTQQTLRDWGLEALAFDVELVVSELVTNALRHAVPHLAAPRPIRLRLLRHAGHLVCAVHDPSDRPPVVNHEDELAESGRGLNLVEALAVAWGWSPLRTGKVVWAAFAVDSAAHR</sequence>
<dbReference type="Gene3D" id="3.30.565.10">
    <property type="entry name" value="Histidine kinase-like ATPase, C-terminal domain"/>
    <property type="match status" value="1"/>
</dbReference>
<dbReference type="PANTHER" id="PTHR35526:SF3">
    <property type="entry name" value="ANTI-SIGMA-F FACTOR RSBW"/>
    <property type="match status" value="1"/>
</dbReference>
<dbReference type="InterPro" id="IPR003594">
    <property type="entry name" value="HATPase_dom"/>
</dbReference>
<proteinExistence type="predicted"/>
<accession>A0A543J1I3</accession>
<dbReference type="GO" id="GO:0004674">
    <property type="term" value="F:protein serine/threonine kinase activity"/>
    <property type="evidence" value="ECO:0007669"/>
    <property type="project" value="UniProtKB-KW"/>
</dbReference>
<gene>
    <name evidence="3" type="ORF">FHX40_3433</name>
</gene>
<keyword evidence="1" id="KW-0723">Serine/threonine-protein kinase</keyword>
<dbReference type="EMBL" id="VFPQ01000001">
    <property type="protein sequence ID" value="TQM76688.1"/>
    <property type="molecule type" value="Genomic_DNA"/>
</dbReference>
<name>A0A543J1I3_9ACTN</name>
<evidence type="ECO:0000313" key="4">
    <source>
        <dbReference type="Proteomes" id="UP000319213"/>
    </source>
</evidence>
<evidence type="ECO:0000313" key="3">
    <source>
        <dbReference type="EMBL" id="TQM76688.1"/>
    </source>
</evidence>